<gene>
    <name evidence="1" type="ordered locus">Namu_0280</name>
</gene>
<organism evidence="1 2">
    <name type="scientific">Nakamurella multipartita (strain ATCC 700099 / DSM 44233 / CIP 104796 / JCM 9543 / NBRC 105858 / Y-104)</name>
    <name type="common">Microsphaera multipartita</name>
    <dbReference type="NCBI Taxonomy" id="479431"/>
    <lineage>
        <taxon>Bacteria</taxon>
        <taxon>Bacillati</taxon>
        <taxon>Actinomycetota</taxon>
        <taxon>Actinomycetes</taxon>
        <taxon>Nakamurellales</taxon>
        <taxon>Nakamurellaceae</taxon>
        <taxon>Nakamurella</taxon>
    </lineage>
</organism>
<proteinExistence type="predicted"/>
<evidence type="ECO:0000313" key="2">
    <source>
        <dbReference type="Proteomes" id="UP000002218"/>
    </source>
</evidence>
<dbReference type="EMBL" id="CP001737">
    <property type="protein sequence ID" value="ACV76710.1"/>
    <property type="molecule type" value="Genomic_DNA"/>
</dbReference>
<dbReference type="Proteomes" id="UP000002218">
    <property type="component" value="Chromosome"/>
</dbReference>
<sequence precursor="true">MSVERLHLCIEVGRAGDLITGTLTLPSGRVRTFTGRLGLFSAIDDEIENVAPQGAPEGTEDVDR</sequence>
<dbReference type="HOGENOM" id="CLU_2863107_0_0_11"/>
<evidence type="ECO:0000313" key="1">
    <source>
        <dbReference type="EMBL" id="ACV76710.1"/>
    </source>
</evidence>
<dbReference type="STRING" id="479431.Namu_0280"/>
<name>C8XK27_NAKMY</name>
<dbReference type="AlphaFoldDB" id="C8XK27"/>
<reference evidence="2" key="1">
    <citation type="submission" date="2009-09" db="EMBL/GenBank/DDBJ databases">
        <title>The complete genome of Nakamurella multipartita DSM 44233.</title>
        <authorList>
            <consortium name="US DOE Joint Genome Institute (JGI-PGF)"/>
            <person name="Lucas S."/>
            <person name="Copeland A."/>
            <person name="Lapidus A."/>
            <person name="Glavina del Rio T."/>
            <person name="Dalin E."/>
            <person name="Tice H."/>
            <person name="Bruce D."/>
            <person name="Goodwin L."/>
            <person name="Pitluck S."/>
            <person name="Kyrpides N."/>
            <person name="Mavromatis K."/>
            <person name="Ivanova N."/>
            <person name="Ovchinnikova G."/>
            <person name="Sims D."/>
            <person name="Meincke L."/>
            <person name="Brettin T."/>
            <person name="Detter J.C."/>
            <person name="Han C."/>
            <person name="Larimer F."/>
            <person name="Land M."/>
            <person name="Hauser L."/>
            <person name="Markowitz V."/>
            <person name="Cheng J.-F."/>
            <person name="Hugenholtz P."/>
            <person name="Woyke T."/>
            <person name="Wu D."/>
            <person name="Klenk H.-P."/>
            <person name="Eisen J.A."/>
        </authorList>
    </citation>
    <scope>NUCLEOTIDE SEQUENCE [LARGE SCALE GENOMIC DNA]</scope>
    <source>
        <strain evidence="2">ATCC 700099 / DSM 44233 / CIP 104796 / JCM 9543 / NBRC 105858 / Y-104</strain>
    </source>
</reference>
<reference evidence="1 2" key="2">
    <citation type="journal article" date="2010" name="Stand. Genomic Sci.">
        <title>Complete genome sequence of Nakamurella multipartita type strain (Y-104).</title>
        <authorList>
            <person name="Tice H."/>
            <person name="Mayilraj S."/>
            <person name="Sims D."/>
            <person name="Lapidus A."/>
            <person name="Nolan M."/>
            <person name="Lucas S."/>
            <person name="Glavina Del Rio T."/>
            <person name="Copeland A."/>
            <person name="Cheng J.F."/>
            <person name="Meincke L."/>
            <person name="Bruce D."/>
            <person name="Goodwin L."/>
            <person name="Pitluck S."/>
            <person name="Ivanova N."/>
            <person name="Mavromatis K."/>
            <person name="Ovchinnikova G."/>
            <person name="Pati A."/>
            <person name="Chen A."/>
            <person name="Palaniappan K."/>
            <person name="Land M."/>
            <person name="Hauser L."/>
            <person name="Chang Y.J."/>
            <person name="Jeffries C.D."/>
            <person name="Detter J.C."/>
            <person name="Brettin T."/>
            <person name="Rohde M."/>
            <person name="Goker M."/>
            <person name="Bristow J."/>
            <person name="Eisen J.A."/>
            <person name="Markowitz V."/>
            <person name="Hugenholtz P."/>
            <person name="Kyrpides N.C."/>
            <person name="Klenk H.P."/>
            <person name="Chen F."/>
        </authorList>
    </citation>
    <scope>NUCLEOTIDE SEQUENCE [LARGE SCALE GENOMIC DNA]</scope>
    <source>
        <strain evidence="2">ATCC 700099 / DSM 44233 / CIP 104796 / JCM 9543 / NBRC 105858 / Y-104</strain>
    </source>
</reference>
<protein>
    <submittedName>
        <fullName evidence="1">Uncharacterized protein</fullName>
    </submittedName>
</protein>
<dbReference type="RefSeq" id="WP_012814185.1">
    <property type="nucleotide sequence ID" value="NC_013235.1"/>
</dbReference>
<keyword evidence="2" id="KW-1185">Reference proteome</keyword>
<dbReference type="KEGG" id="nml:Namu_0280"/>
<dbReference type="InParanoid" id="C8XK27"/>
<accession>C8XK27</accession>